<dbReference type="Gene3D" id="3.30.230.10">
    <property type="match status" value="1"/>
</dbReference>
<proteinExistence type="inferred from homology"/>
<evidence type="ECO:0000256" key="11">
    <source>
        <dbReference type="PROSITE-ProRule" id="PRU01122"/>
    </source>
</evidence>
<evidence type="ECO:0000256" key="12">
    <source>
        <dbReference type="RuleBase" id="RU000591"/>
    </source>
</evidence>
<dbReference type="InterPro" id="IPR003111">
    <property type="entry name" value="Lon_prtase_N"/>
</dbReference>
<dbReference type="GO" id="GO:0005524">
    <property type="term" value="F:ATP binding"/>
    <property type="evidence" value="ECO:0007669"/>
    <property type="project" value="UniProtKB-UniRule"/>
</dbReference>
<feature type="domain" description="Lon proteolytic" evidence="15">
    <location>
        <begin position="756"/>
        <end position="942"/>
    </location>
</feature>
<dbReference type="SUPFAM" id="SSF52540">
    <property type="entry name" value="P-loop containing nucleoside triphosphate hydrolases"/>
    <property type="match status" value="1"/>
</dbReference>
<reference evidence="17 18" key="1">
    <citation type="journal article" date="2014" name="PLoS ONE">
        <title>De novo Genome Assembly of the Fungal Plant Pathogen Pyrenophora semeniperda.</title>
        <authorList>
            <person name="Soliai M.M."/>
            <person name="Meyer S.E."/>
            <person name="Udall J.A."/>
            <person name="Elzinga D.E."/>
            <person name="Hermansen R.A."/>
            <person name="Bodily P.M."/>
            <person name="Hart A.A."/>
            <person name="Coleman C.E."/>
        </authorList>
    </citation>
    <scope>NUCLEOTIDE SEQUENCE [LARGE SCALE GENOMIC DNA]</scope>
    <source>
        <strain evidence="17 18">CCB06</strain>
        <tissue evidence="17">Mycelium</tissue>
    </source>
</reference>
<dbReference type="FunFam" id="3.30.230.10:FF:000015">
    <property type="entry name" value="Lon protease homolog, mitochondrial"/>
    <property type="match status" value="1"/>
</dbReference>
<dbReference type="GO" id="GO:0004252">
    <property type="term" value="F:serine-type endopeptidase activity"/>
    <property type="evidence" value="ECO:0007669"/>
    <property type="project" value="UniProtKB-UniRule"/>
</dbReference>
<sequence>MLTITTRASSRYLPAQCTASLVARPHHQCPSPPAALFAYRTFSTSLSRRKEKDPKATPEPLEETKEEESGESDEAKKLKEQQKAEKVETKKDTPDPIPSRTSSGRGSAAGGGGAGGDGGGKKRKSPERALVMAVPLLKRPLFPGFYKAITIRDREVGQAIADMVKRGQPYIGAFLFKDDTADKDVIHDPSEVYDVGTFCQVTSAFPVGSDDNFAMTCVLYPHRRIRMTGLKSPLQEGPSVAKVTLDEDADTPESEVAAPSNKGDVVASFEEAGEEAKPAQGGALVATILKGRNVSIADVENMVEEPFDVKQNKTIQVLVNEIVNTFKGVALLNPLFRDHVSTFSVHTTMNVGEDPVKLADFAAAVAQAESHELQDALEEMDIEKRLSKALELLKKELISAELQKKVADDVNARVTKKHREYMLMEQMKGIKRELGIESDGKDKLIEKFNEKANKLAMPEGVRKVFEEEMSKLQGLEPNGSEFNVTRNYLDWLTQLPWGLRSAENFGIKHAREVLDEDHHGLKDVKDRILEFIAVGKLRGTVEGKILCLVGPPGVGKTSIGKSIARALNRQYYRFSVGGMYDVAEIKGHRRTYVGALPGRIIQALKKCQTENPLVLIDEVDKIGRNSNHGDPASALLELLDPEQNNSFLDHYLDVPVDLSKVLFVYRKAALKIVTDVGEDALPEASALTEEGKAAQKESEKDKSDTKETPANIEEQTTEKPRVALKIPDSVHVSITKDNLKDYVGPAIFTSDRLYDATPPGVAMGLAWTSMGGSALYIESILQNVLSASSTPGLERSGSLRDVMKESTGVAYSFAKSILAREYPKNRFFEHARIHLHCPEGGTPKDGPSAGITMATSLLSLALDKKIRDDVAMTGELTLTGKVLRIGGLREKTVAARRAGAKTVIFPHDNMSDWLELPENIKEGIEGKPVSWYKEVFDIVFDDLDKDTANKMWEKELKAKKGERKKREQKKKEEEEEESSEDDD</sequence>
<evidence type="ECO:0000313" key="18">
    <source>
        <dbReference type="Proteomes" id="UP000265663"/>
    </source>
</evidence>
<dbReference type="FunFam" id="1.20.58.1480:FF:000002">
    <property type="entry name" value="Lon protease homolog, mitochondrial"/>
    <property type="match status" value="1"/>
</dbReference>
<dbReference type="AlphaFoldDB" id="A0A3M7MG13"/>
<keyword evidence="5 10" id="KW-0720">Serine protease</keyword>
<evidence type="ECO:0000256" key="9">
    <source>
        <dbReference type="ARBA" id="ARBA00050665"/>
    </source>
</evidence>
<feature type="active site" evidence="10 11">
    <location>
        <position position="891"/>
    </location>
</feature>
<dbReference type="InterPro" id="IPR027503">
    <property type="entry name" value="Lonm_euk"/>
</dbReference>
<dbReference type="Gene3D" id="3.40.50.300">
    <property type="entry name" value="P-loop containing nucleotide triphosphate hydrolases"/>
    <property type="match status" value="1"/>
</dbReference>
<comment type="subcellular location">
    <subcellularLocation>
        <location evidence="1 10">Mitochondrion matrix</location>
    </subcellularLocation>
</comment>
<dbReference type="Pfam" id="PF02190">
    <property type="entry name" value="LON_substr_bdg"/>
    <property type="match status" value="1"/>
</dbReference>
<evidence type="ECO:0000256" key="1">
    <source>
        <dbReference type="ARBA" id="ARBA00004305"/>
    </source>
</evidence>
<dbReference type="PANTHER" id="PTHR43718:SF2">
    <property type="entry name" value="LON PROTEASE HOMOLOG, MITOCHONDRIAL"/>
    <property type="match status" value="1"/>
</dbReference>
<keyword evidence="6 10" id="KW-0067">ATP-binding</keyword>
<evidence type="ECO:0000256" key="8">
    <source>
        <dbReference type="ARBA" id="ARBA00023128"/>
    </source>
</evidence>
<evidence type="ECO:0000256" key="3">
    <source>
        <dbReference type="ARBA" id="ARBA00022741"/>
    </source>
</evidence>
<dbReference type="InterPro" id="IPR008268">
    <property type="entry name" value="Peptidase_S16_AS"/>
</dbReference>
<feature type="compositionally biased region" description="Acidic residues" evidence="14">
    <location>
        <begin position="60"/>
        <end position="72"/>
    </location>
</feature>
<evidence type="ECO:0000259" key="15">
    <source>
        <dbReference type="PROSITE" id="PS51786"/>
    </source>
</evidence>
<protein>
    <recommendedName>
        <fullName evidence="10">Lon protease homolog, mitochondrial</fullName>
        <ecNumber evidence="10">3.4.21.53</ecNumber>
    </recommendedName>
</protein>
<dbReference type="Gene3D" id="2.30.130.40">
    <property type="entry name" value="LON domain-like"/>
    <property type="match status" value="1"/>
</dbReference>
<feature type="compositionally biased region" description="Gly residues" evidence="14">
    <location>
        <begin position="107"/>
        <end position="118"/>
    </location>
</feature>
<feature type="region of interest" description="Disordered" evidence="14">
    <location>
        <begin position="684"/>
        <end position="721"/>
    </location>
</feature>
<dbReference type="GO" id="GO:0141164">
    <property type="term" value="P:mitochondrial protein quality control"/>
    <property type="evidence" value="ECO:0007669"/>
    <property type="project" value="UniProtKB-ARBA"/>
</dbReference>
<feature type="domain" description="Lon N-terminal" evidence="16">
    <location>
        <begin position="131"/>
        <end position="397"/>
    </location>
</feature>
<feature type="region of interest" description="Disordered" evidence="14">
    <location>
        <begin position="44"/>
        <end position="126"/>
    </location>
</feature>
<dbReference type="InterPro" id="IPR015947">
    <property type="entry name" value="PUA-like_sf"/>
</dbReference>
<evidence type="ECO:0000256" key="14">
    <source>
        <dbReference type="SAM" id="MobiDB-lite"/>
    </source>
</evidence>
<dbReference type="InterPro" id="IPR008269">
    <property type="entry name" value="Lon_proteolytic"/>
</dbReference>
<gene>
    <name evidence="10" type="primary">PIM1</name>
    <name evidence="17" type="ORF">GMOD_00007931</name>
</gene>
<evidence type="ECO:0000256" key="7">
    <source>
        <dbReference type="ARBA" id="ARBA00023125"/>
    </source>
</evidence>
<dbReference type="GO" id="GO:0005759">
    <property type="term" value="C:mitochondrial matrix"/>
    <property type="evidence" value="ECO:0007669"/>
    <property type="project" value="UniProtKB-SubCell"/>
</dbReference>
<dbReference type="Pfam" id="PF05362">
    <property type="entry name" value="Lon_C"/>
    <property type="match status" value="1"/>
</dbReference>
<dbReference type="FunFam" id="1.20.5.5270:FF:000001">
    <property type="entry name" value="Lon protease homolog, mitochondrial"/>
    <property type="match status" value="1"/>
</dbReference>
<comment type="function">
    <text evidence="10">ATP-dependent serine protease that mediates the selective degradation of misfolded, unassembled or oxidatively damaged polypeptides as well as certain short-lived regulatory proteins in the mitochondrial matrix. May also have a chaperone function in the assembly of inner membrane protein complexes. Participates in the regulation of mitochondrial gene expression and in the maintenance of the integrity of the mitochondrial genome. Binds to mitochondrial DNA in a site-specific manner.</text>
</comment>
<keyword evidence="2 10" id="KW-0645">Protease</keyword>
<feature type="active site" evidence="10 11">
    <location>
        <position position="848"/>
    </location>
</feature>
<feature type="region of interest" description="Disordered" evidence="14">
    <location>
        <begin position="954"/>
        <end position="983"/>
    </location>
</feature>
<evidence type="ECO:0000256" key="13">
    <source>
        <dbReference type="SAM" id="Coils"/>
    </source>
</evidence>
<dbReference type="GO" id="GO:0043565">
    <property type="term" value="F:sequence-specific DNA binding"/>
    <property type="evidence" value="ECO:0007669"/>
    <property type="project" value="UniProtKB-UniRule"/>
</dbReference>
<feature type="binding site" evidence="10">
    <location>
        <begin position="550"/>
        <end position="557"/>
    </location>
    <ligand>
        <name>ATP</name>
        <dbReference type="ChEBI" id="CHEBI:30616"/>
    </ligand>
</feature>
<dbReference type="Proteomes" id="UP000265663">
    <property type="component" value="Unassembled WGS sequence"/>
</dbReference>
<name>A0A3M7MG13_9PLEO</name>
<dbReference type="SMART" id="SM00382">
    <property type="entry name" value="AAA"/>
    <property type="match status" value="1"/>
</dbReference>
<comment type="similarity">
    <text evidence="10 11 12">Belongs to the peptidase S16 family.</text>
</comment>
<dbReference type="InterPro" id="IPR003593">
    <property type="entry name" value="AAA+_ATPase"/>
</dbReference>
<dbReference type="GO" id="GO:0034599">
    <property type="term" value="P:cellular response to oxidative stress"/>
    <property type="evidence" value="ECO:0007669"/>
    <property type="project" value="UniProtKB-UniRule"/>
</dbReference>
<dbReference type="CDD" id="cd19500">
    <property type="entry name" value="RecA-like_Lon"/>
    <property type="match status" value="1"/>
</dbReference>
<dbReference type="GO" id="GO:0051131">
    <property type="term" value="P:chaperone-mediated protein complex assembly"/>
    <property type="evidence" value="ECO:0007669"/>
    <property type="project" value="UniProtKB-UniRule"/>
</dbReference>
<dbReference type="GO" id="GO:0003697">
    <property type="term" value="F:single-stranded DNA binding"/>
    <property type="evidence" value="ECO:0007669"/>
    <property type="project" value="TreeGrafter"/>
</dbReference>
<dbReference type="GO" id="GO:0007005">
    <property type="term" value="P:mitochondrion organization"/>
    <property type="evidence" value="ECO:0007669"/>
    <property type="project" value="TreeGrafter"/>
</dbReference>
<dbReference type="SUPFAM" id="SSF88697">
    <property type="entry name" value="PUA domain-like"/>
    <property type="match status" value="1"/>
</dbReference>
<feature type="compositionally biased region" description="Acidic residues" evidence="14">
    <location>
        <begin position="973"/>
        <end position="983"/>
    </location>
</feature>
<dbReference type="PRINTS" id="PR00830">
    <property type="entry name" value="ENDOLAPTASE"/>
</dbReference>
<keyword evidence="7 10" id="KW-0238">DNA-binding</keyword>
<evidence type="ECO:0000256" key="5">
    <source>
        <dbReference type="ARBA" id="ARBA00022825"/>
    </source>
</evidence>
<dbReference type="InterPro" id="IPR003959">
    <property type="entry name" value="ATPase_AAA_core"/>
</dbReference>
<dbReference type="PROSITE" id="PS01046">
    <property type="entry name" value="LON_SER"/>
    <property type="match status" value="1"/>
</dbReference>
<dbReference type="PROSITE" id="PS51786">
    <property type="entry name" value="LON_PROTEOLYTIC"/>
    <property type="match status" value="1"/>
</dbReference>
<keyword evidence="4 10" id="KW-0378">Hydrolase</keyword>
<feature type="compositionally biased region" description="Basic and acidic residues" evidence="14">
    <location>
        <begin position="73"/>
        <end position="94"/>
    </location>
</feature>
<dbReference type="InterPro" id="IPR014721">
    <property type="entry name" value="Ribsml_uS5_D2-typ_fold_subgr"/>
</dbReference>
<keyword evidence="18" id="KW-1185">Reference proteome</keyword>
<dbReference type="SUPFAM" id="SSF54211">
    <property type="entry name" value="Ribosomal protein S5 domain 2-like"/>
    <property type="match status" value="1"/>
</dbReference>
<dbReference type="Gene3D" id="1.20.5.5270">
    <property type="match status" value="1"/>
</dbReference>
<dbReference type="InterPro" id="IPR046336">
    <property type="entry name" value="Lon_prtase_N_sf"/>
</dbReference>
<comment type="catalytic activity">
    <reaction evidence="9 10">
        <text>Hydrolysis of proteins in presence of ATP.</text>
        <dbReference type="EC" id="3.4.21.53"/>
    </reaction>
</comment>
<accession>A0A3M7MG13</accession>
<comment type="subunit">
    <text evidence="10">Homohexamer or homoheptamer. Organized in a ring with a central cavity.</text>
</comment>
<dbReference type="Pfam" id="PF00004">
    <property type="entry name" value="AAA"/>
    <property type="match status" value="1"/>
</dbReference>
<dbReference type="Gene3D" id="1.20.58.1480">
    <property type="match status" value="1"/>
</dbReference>
<evidence type="ECO:0000256" key="6">
    <source>
        <dbReference type="ARBA" id="ARBA00022840"/>
    </source>
</evidence>
<dbReference type="OrthoDB" id="2411602at2759"/>
<dbReference type="EC" id="3.4.21.53" evidence="10"/>
<keyword evidence="3 10" id="KW-0547">Nucleotide-binding</keyword>
<dbReference type="GO" id="GO:0016887">
    <property type="term" value="F:ATP hydrolysis activity"/>
    <property type="evidence" value="ECO:0007669"/>
    <property type="project" value="UniProtKB-UniRule"/>
</dbReference>
<dbReference type="GO" id="GO:0070407">
    <property type="term" value="P:oxidation-dependent protein catabolic process"/>
    <property type="evidence" value="ECO:0007669"/>
    <property type="project" value="UniProtKB-UniRule"/>
</dbReference>
<feature type="coiled-coil region" evidence="13">
    <location>
        <begin position="363"/>
        <end position="403"/>
    </location>
</feature>
<evidence type="ECO:0000259" key="16">
    <source>
        <dbReference type="PROSITE" id="PS51787"/>
    </source>
</evidence>
<evidence type="ECO:0000256" key="4">
    <source>
        <dbReference type="ARBA" id="ARBA00022801"/>
    </source>
</evidence>
<dbReference type="PROSITE" id="PS51787">
    <property type="entry name" value="LON_N"/>
    <property type="match status" value="1"/>
</dbReference>
<evidence type="ECO:0000256" key="10">
    <source>
        <dbReference type="HAMAP-Rule" id="MF_03120"/>
    </source>
</evidence>
<organism evidence="17 18">
    <name type="scientific">Pyrenophora seminiperda CCB06</name>
    <dbReference type="NCBI Taxonomy" id="1302712"/>
    <lineage>
        <taxon>Eukaryota</taxon>
        <taxon>Fungi</taxon>
        <taxon>Dikarya</taxon>
        <taxon>Ascomycota</taxon>
        <taxon>Pezizomycotina</taxon>
        <taxon>Dothideomycetes</taxon>
        <taxon>Pleosporomycetidae</taxon>
        <taxon>Pleosporales</taxon>
        <taxon>Pleosporineae</taxon>
        <taxon>Pleosporaceae</taxon>
        <taxon>Pyrenophora</taxon>
    </lineage>
</organism>
<dbReference type="HAMAP" id="MF_03120">
    <property type="entry name" value="lonm_euk"/>
    <property type="match status" value="1"/>
</dbReference>
<dbReference type="InterPro" id="IPR020568">
    <property type="entry name" value="Ribosomal_Su5_D2-typ_SF"/>
</dbReference>
<dbReference type="EMBL" id="KE747840">
    <property type="protein sequence ID" value="RMZ73423.1"/>
    <property type="molecule type" value="Genomic_DNA"/>
</dbReference>
<dbReference type="PANTHER" id="PTHR43718">
    <property type="entry name" value="LON PROTEASE"/>
    <property type="match status" value="1"/>
</dbReference>
<evidence type="ECO:0000313" key="17">
    <source>
        <dbReference type="EMBL" id="RMZ73423.1"/>
    </source>
</evidence>
<dbReference type="FunFam" id="3.40.50.300:FF:000021">
    <property type="entry name" value="Lon protease homolog"/>
    <property type="match status" value="1"/>
</dbReference>
<dbReference type="InterPro" id="IPR027417">
    <property type="entry name" value="P-loop_NTPase"/>
</dbReference>
<dbReference type="InterPro" id="IPR027065">
    <property type="entry name" value="Lon_Prtase"/>
</dbReference>
<dbReference type="GO" id="GO:0004176">
    <property type="term" value="F:ATP-dependent peptidase activity"/>
    <property type="evidence" value="ECO:0007669"/>
    <property type="project" value="UniProtKB-UniRule"/>
</dbReference>
<keyword evidence="13" id="KW-0175">Coiled coil</keyword>
<keyword evidence="8 10" id="KW-0496">Mitochondrion</keyword>
<dbReference type="SMART" id="SM00464">
    <property type="entry name" value="LON"/>
    <property type="match status" value="1"/>
</dbReference>
<evidence type="ECO:0000256" key="2">
    <source>
        <dbReference type="ARBA" id="ARBA00022670"/>
    </source>
</evidence>
<feature type="compositionally biased region" description="Basic and acidic residues" evidence="14">
    <location>
        <begin position="689"/>
        <end position="707"/>
    </location>
</feature>